<dbReference type="InterPro" id="IPR004843">
    <property type="entry name" value="Calcineurin-like_PHP"/>
</dbReference>
<dbReference type="InterPro" id="IPR050535">
    <property type="entry name" value="DNA_Repair-Maintenance_Comp"/>
</dbReference>
<dbReference type="InterPro" id="IPR029052">
    <property type="entry name" value="Metallo-depent_PP-like"/>
</dbReference>
<keyword evidence="3" id="KW-1185">Reference proteome</keyword>
<dbReference type="Proteomes" id="UP001220478">
    <property type="component" value="Chromosome"/>
</dbReference>
<evidence type="ECO:0000313" key="2">
    <source>
        <dbReference type="EMBL" id="WEG35979.1"/>
    </source>
</evidence>
<dbReference type="SUPFAM" id="SSF56300">
    <property type="entry name" value="Metallo-dependent phosphatases"/>
    <property type="match status" value="1"/>
</dbReference>
<sequence>MRFLHLADLHLGSSFANCSETTKAAFQVKLWRYLDELLQDCEKRQVDLLLLAGDVLEPTELSEVNLQRLIALLQRPRNFYIAAVAGNHDPLLLSSPWQKIKARVSNFHLFGEECETLYFPAWQVTVSGVSFADFYLQGPLIPDVNSAKIAYIVEKKDNFTETPLPLAELHKVKDTCRQISLVHASPCFSPTFSRLQAEVADDYAYNQIGAEDVAQAACDYLALGHFHKPIIADYSRKWQANFMADKADTVMYQAEYKKTANGLSLVQVAAGDSPLPVYGGTLPLWPGNFCGRNFGENGFRGAFFGEFQGDRLNLQWETAPLPCYYQLQVELEQLQELFAAPADDLPPVWQVAPFYAHFLPPFTASGTPAAFRRDNIYKIVFSGRADAQVKEALAELINEIKVDLPECTIEDNSCLQQNWENLCRHDSLAQRLYNLALKKYGKTASEQPALQIAWQALAEAKKKSNR</sequence>
<gene>
    <name evidence="2" type="ORF">PYS61_02070</name>
</gene>
<evidence type="ECO:0000313" key="3">
    <source>
        <dbReference type="Proteomes" id="UP001220478"/>
    </source>
</evidence>
<protein>
    <submittedName>
        <fullName evidence="2">Metallophosphoesterase</fullName>
    </submittedName>
</protein>
<reference evidence="2 3" key="1">
    <citation type="submission" date="2023-02" db="EMBL/GenBank/DDBJ databases">
        <title>Novel Oscillospiraceae bacterial genomes.</title>
        <authorList>
            <person name="Srinivasan S."/>
            <person name="Austin M.N."/>
            <person name="Fiedler T.L."/>
            <person name="Strenk S.M."/>
            <person name="Agnew K.J."/>
            <person name="Nagana Gowda G.A."/>
            <person name="Raftery D."/>
            <person name="Beamer M.A."/>
            <person name="Achilles S.L."/>
            <person name="Wiesenfeld H.C."/>
            <person name="Fredricks D.N."/>
            <person name="Hillier S.L."/>
        </authorList>
    </citation>
    <scope>NUCLEOTIDE SEQUENCE [LARGE SCALE GENOMIC DNA]</scope>
    <source>
        <strain evidence="2 3">CHIC02 1186E3-8</strain>
    </source>
</reference>
<organism evidence="2 3">
    <name type="scientific">Amygdalobacter indicium</name>
    <dbReference type="NCBI Taxonomy" id="3029272"/>
    <lineage>
        <taxon>Bacteria</taxon>
        <taxon>Bacillati</taxon>
        <taxon>Bacillota</taxon>
        <taxon>Clostridia</taxon>
        <taxon>Eubacteriales</taxon>
        <taxon>Oscillospiraceae</taxon>
        <taxon>Amygdalobacter</taxon>
    </lineage>
</organism>
<proteinExistence type="predicted"/>
<dbReference type="Pfam" id="PF00149">
    <property type="entry name" value="Metallophos"/>
    <property type="match status" value="1"/>
</dbReference>
<feature type="domain" description="Calcineurin-like phosphoesterase" evidence="1">
    <location>
        <begin position="1"/>
        <end position="228"/>
    </location>
</feature>
<dbReference type="EMBL" id="CP118868">
    <property type="protein sequence ID" value="WEG35979.1"/>
    <property type="molecule type" value="Genomic_DNA"/>
</dbReference>
<accession>A0ABY8C8Z0</accession>
<evidence type="ECO:0000259" key="1">
    <source>
        <dbReference type="Pfam" id="PF00149"/>
    </source>
</evidence>
<name>A0ABY8C8Z0_9FIRM</name>
<dbReference type="Gene3D" id="3.60.21.10">
    <property type="match status" value="1"/>
</dbReference>
<dbReference type="RefSeq" id="WP_315569807.1">
    <property type="nucleotide sequence ID" value="NZ_CP118866.1"/>
</dbReference>
<dbReference type="PANTHER" id="PTHR30337">
    <property type="entry name" value="COMPONENT OF ATP-DEPENDENT DSDNA EXONUCLEASE"/>
    <property type="match status" value="1"/>
</dbReference>